<dbReference type="InterPro" id="IPR020904">
    <property type="entry name" value="Sc_DH/Rdtase_CS"/>
</dbReference>
<evidence type="ECO:0000256" key="1">
    <source>
        <dbReference type="ARBA" id="ARBA00006484"/>
    </source>
</evidence>
<dbReference type="PRINTS" id="PR00081">
    <property type="entry name" value="GDHRDH"/>
</dbReference>
<dbReference type="NCBIfam" id="NF009466">
    <property type="entry name" value="PRK12826.1-2"/>
    <property type="match status" value="1"/>
</dbReference>
<dbReference type="SUPFAM" id="SSF51735">
    <property type="entry name" value="NAD(P)-binding Rossmann-fold domains"/>
    <property type="match status" value="1"/>
</dbReference>
<dbReference type="GO" id="GO:0032787">
    <property type="term" value="P:monocarboxylic acid metabolic process"/>
    <property type="evidence" value="ECO:0007669"/>
    <property type="project" value="UniProtKB-ARBA"/>
</dbReference>
<keyword evidence="4" id="KW-1185">Reference proteome</keyword>
<evidence type="ECO:0000256" key="2">
    <source>
        <dbReference type="ARBA" id="ARBA00023002"/>
    </source>
</evidence>
<geneLocation type="plasmid" evidence="3">
    <name>unnamed</name>
</geneLocation>
<protein>
    <submittedName>
        <fullName evidence="3">SDR family oxidoreductase</fullName>
    </submittedName>
</protein>
<dbReference type="InterPro" id="IPR036291">
    <property type="entry name" value="NAD(P)-bd_dom_sf"/>
</dbReference>
<gene>
    <name evidence="3" type="ORF">GCL60_16845</name>
</gene>
<dbReference type="Gene3D" id="3.40.50.720">
    <property type="entry name" value="NAD(P)-binding Rossmann-like Domain"/>
    <property type="match status" value="1"/>
</dbReference>
<dbReference type="OrthoDB" id="9804774at2"/>
<dbReference type="Proteomes" id="UP000437748">
    <property type="component" value="Unassembled WGS sequence"/>
</dbReference>
<keyword evidence="2" id="KW-0560">Oxidoreductase</keyword>
<reference evidence="3 4" key="1">
    <citation type="submission" date="2019-10" db="EMBL/GenBank/DDBJ databases">
        <title>New species of Slilvanegrellaceae.</title>
        <authorList>
            <person name="Pitt A."/>
            <person name="Hahn M.W."/>
        </authorList>
    </citation>
    <scope>NUCLEOTIDE SEQUENCE [LARGE SCALE GENOMIC DNA]</scope>
    <source>
        <strain evidence="3 4">SP-Ram-0.45-NSY-1</strain>
        <plasmid evidence="3">unnamed</plasmid>
    </source>
</reference>
<dbReference type="PANTHER" id="PTHR42879">
    <property type="entry name" value="3-OXOACYL-(ACYL-CARRIER-PROTEIN) REDUCTASE"/>
    <property type="match status" value="1"/>
</dbReference>
<dbReference type="Pfam" id="PF13561">
    <property type="entry name" value="adh_short_C2"/>
    <property type="match status" value="1"/>
</dbReference>
<organism evidence="3 4">
    <name type="scientific">Silvanigrella paludirubra</name>
    <dbReference type="NCBI Taxonomy" id="2499159"/>
    <lineage>
        <taxon>Bacteria</taxon>
        <taxon>Pseudomonadati</taxon>
        <taxon>Bdellovibrionota</taxon>
        <taxon>Oligoflexia</taxon>
        <taxon>Silvanigrellales</taxon>
        <taxon>Silvanigrellaceae</taxon>
        <taxon>Silvanigrella</taxon>
    </lineage>
</organism>
<comment type="similarity">
    <text evidence="1">Belongs to the short-chain dehydrogenases/reductases (SDR) family.</text>
</comment>
<sequence>MTVFKENFLDGKISLVTGASRGIGREIALNLAKHGSYVFINYNKDEKSALELKSEIEKFNGKCEVMKFDVANSADVKFSVENISKEFKKLDILINNAGIAKAALALRFKEEEYDEVMDSNVKGHFNCIKYCLPLLLRSSSSSIVNLSSVLGITGDMGNSVYATSKAAILGLTKSIALEYASKNLRVNCIAPGFIKTDMTAQVSEEVTKIVLSKIPLKYQGNPIEIANCVLFLVSDAAKYITGQTLSVDGGMIMR</sequence>
<comment type="caution">
    <text evidence="3">The sequence shown here is derived from an EMBL/GenBank/DDBJ whole genome shotgun (WGS) entry which is preliminary data.</text>
</comment>
<name>A0A6N6VMX2_9BACT</name>
<dbReference type="PRINTS" id="PR00080">
    <property type="entry name" value="SDRFAMILY"/>
</dbReference>
<dbReference type="EMBL" id="WFLM01000010">
    <property type="protein sequence ID" value="KAB8035615.1"/>
    <property type="molecule type" value="Genomic_DNA"/>
</dbReference>
<dbReference type="InterPro" id="IPR050259">
    <property type="entry name" value="SDR"/>
</dbReference>
<evidence type="ECO:0000313" key="3">
    <source>
        <dbReference type="EMBL" id="KAB8035615.1"/>
    </source>
</evidence>
<dbReference type="InterPro" id="IPR002347">
    <property type="entry name" value="SDR_fam"/>
</dbReference>
<keyword evidence="3" id="KW-0614">Plasmid</keyword>
<dbReference type="FunFam" id="3.40.50.720:FF:000173">
    <property type="entry name" value="3-oxoacyl-[acyl-carrier protein] reductase"/>
    <property type="match status" value="1"/>
</dbReference>
<dbReference type="GO" id="GO:0016491">
    <property type="term" value="F:oxidoreductase activity"/>
    <property type="evidence" value="ECO:0007669"/>
    <property type="project" value="UniProtKB-KW"/>
</dbReference>
<dbReference type="AlphaFoldDB" id="A0A6N6VMX2"/>
<dbReference type="PANTHER" id="PTHR42879:SF2">
    <property type="entry name" value="3-OXOACYL-[ACYL-CARRIER-PROTEIN] REDUCTASE FABG"/>
    <property type="match status" value="1"/>
</dbReference>
<dbReference type="RefSeq" id="WP_153417803.1">
    <property type="nucleotide sequence ID" value="NZ_CM018765.1"/>
</dbReference>
<evidence type="ECO:0000313" key="4">
    <source>
        <dbReference type="Proteomes" id="UP000437748"/>
    </source>
</evidence>
<accession>A0A6N6VMX2</accession>
<proteinExistence type="inferred from homology"/>
<dbReference type="PROSITE" id="PS00061">
    <property type="entry name" value="ADH_SHORT"/>
    <property type="match status" value="1"/>
</dbReference>
<dbReference type="NCBIfam" id="NF005559">
    <property type="entry name" value="PRK07231.1"/>
    <property type="match status" value="1"/>
</dbReference>